<dbReference type="SUPFAM" id="SSF46955">
    <property type="entry name" value="Putative DNA-binding domain"/>
    <property type="match status" value="1"/>
</dbReference>
<gene>
    <name evidence="3" type="ORF">F8S09_13445</name>
</gene>
<organism evidence="3 4">
    <name type="scientific">Deinococcus terrestris</name>
    <dbReference type="NCBI Taxonomy" id="2651870"/>
    <lineage>
        <taxon>Bacteria</taxon>
        <taxon>Thermotogati</taxon>
        <taxon>Deinococcota</taxon>
        <taxon>Deinococci</taxon>
        <taxon>Deinococcales</taxon>
        <taxon>Deinococcaceae</taxon>
        <taxon>Deinococcus</taxon>
    </lineage>
</organism>
<dbReference type="Pfam" id="PF13411">
    <property type="entry name" value="MerR_1"/>
    <property type="match status" value="1"/>
</dbReference>
<dbReference type="InterPro" id="IPR000551">
    <property type="entry name" value="MerR-type_HTH_dom"/>
</dbReference>
<feature type="domain" description="HTH merR-type" evidence="2">
    <location>
        <begin position="1"/>
        <end position="71"/>
    </location>
</feature>
<dbReference type="PRINTS" id="PR00040">
    <property type="entry name" value="HTHMERR"/>
</dbReference>
<dbReference type="GO" id="GO:0003677">
    <property type="term" value="F:DNA binding"/>
    <property type="evidence" value="ECO:0007669"/>
    <property type="project" value="UniProtKB-KW"/>
</dbReference>
<proteinExistence type="predicted"/>
<sequence length="145" mass="16189">MRLSLRQLARRSGLPVSTLRHYEQLGLLAPVGRAASGQGLYSDSALRTIQQVQSLEAYGLSLARIQAVLRRPEQDPQPLLGEQIRALEENVTRRQALLDRLKRLDLEEVSGSELLEVIRLGVRVEKTFGGDDHPGRLDKDGQELT</sequence>
<dbReference type="PANTHER" id="PTHR30204:SF90">
    <property type="entry name" value="HTH-TYPE TRANSCRIPTIONAL ACTIVATOR MTA"/>
    <property type="match status" value="1"/>
</dbReference>
<evidence type="ECO:0000313" key="4">
    <source>
        <dbReference type="Proteomes" id="UP000484842"/>
    </source>
</evidence>
<dbReference type="SMART" id="SM00422">
    <property type="entry name" value="HTH_MERR"/>
    <property type="match status" value="1"/>
</dbReference>
<dbReference type="InterPro" id="IPR009061">
    <property type="entry name" value="DNA-bd_dom_put_sf"/>
</dbReference>
<reference evidence="3 4" key="1">
    <citation type="submission" date="2019-10" db="EMBL/GenBank/DDBJ databases">
        <title>Deinococcus sp. isolated from soil.</title>
        <authorList>
            <person name="Li Y."/>
            <person name="Wang J."/>
        </authorList>
    </citation>
    <scope>NUCLEOTIDE SEQUENCE [LARGE SCALE GENOMIC DNA]</scope>
    <source>
        <strain evidence="3 4">SDU3-2</strain>
    </source>
</reference>
<dbReference type="PANTHER" id="PTHR30204">
    <property type="entry name" value="REDOX-CYCLING DRUG-SENSING TRANSCRIPTIONAL ACTIVATOR SOXR"/>
    <property type="match status" value="1"/>
</dbReference>
<dbReference type="EMBL" id="WBSL01000007">
    <property type="protein sequence ID" value="MPY67676.1"/>
    <property type="molecule type" value="Genomic_DNA"/>
</dbReference>
<dbReference type="InterPro" id="IPR047057">
    <property type="entry name" value="MerR_fam"/>
</dbReference>
<dbReference type="GO" id="GO:0003700">
    <property type="term" value="F:DNA-binding transcription factor activity"/>
    <property type="evidence" value="ECO:0007669"/>
    <property type="project" value="InterPro"/>
</dbReference>
<comment type="caution">
    <text evidence="3">The sequence shown here is derived from an EMBL/GenBank/DDBJ whole genome shotgun (WGS) entry which is preliminary data.</text>
</comment>
<keyword evidence="1" id="KW-0238">DNA-binding</keyword>
<dbReference type="AlphaFoldDB" id="A0A7X1TSP5"/>
<dbReference type="PROSITE" id="PS50937">
    <property type="entry name" value="HTH_MERR_2"/>
    <property type="match status" value="1"/>
</dbReference>
<name>A0A7X1TSP5_9DEIO</name>
<dbReference type="Proteomes" id="UP000484842">
    <property type="component" value="Unassembled WGS sequence"/>
</dbReference>
<evidence type="ECO:0000256" key="1">
    <source>
        <dbReference type="ARBA" id="ARBA00023125"/>
    </source>
</evidence>
<keyword evidence="4" id="KW-1185">Reference proteome</keyword>
<accession>A0A7X1TSP5</accession>
<evidence type="ECO:0000259" key="2">
    <source>
        <dbReference type="PROSITE" id="PS50937"/>
    </source>
</evidence>
<dbReference type="RefSeq" id="WP_152872000.1">
    <property type="nucleotide sequence ID" value="NZ_WBSL01000007.1"/>
</dbReference>
<protein>
    <submittedName>
        <fullName evidence="3">MerR family transcriptional regulator</fullName>
    </submittedName>
</protein>
<dbReference type="Gene3D" id="1.10.1660.10">
    <property type="match status" value="1"/>
</dbReference>
<evidence type="ECO:0000313" key="3">
    <source>
        <dbReference type="EMBL" id="MPY67676.1"/>
    </source>
</evidence>